<evidence type="ECO:0000256" key="5">
    <source>
        <dbReference type="ARBA" id="ARBA00023136"/>
    </source>
</evidence>
<dbReference type="AlphaFoldDB" id="A0A2T1LT56"/>
<feature type="domain" description="TraD/TraG TraM recognition site" evidence="7">
    <location>
        <begin position="383"/>
        <end position="503"/>
    </location>
</feature>
<keyword evidence="5" id="KW-0472">Membrane</keyword>
<dbReference type="Pfam" id="PF12696">
    <property type="entry name" value="TraG-D_C"/>
    <property type="match status" value="1"/>
</dbReference>
<evidence type="ECO:0000256" key="6">
    <source>
        <dbReference type="SAM" id="MobiDB-lite"/>
    </source>
</evidence>
<comment type="subcellular location">
    <subcellularLocation>
        <location evidence="1">Cell membrane</location>
        <topology evidence="1">Multi-pass membrane protein</topology>
    </subcellularLocation>
</comment>
<keyword evidence="3" id="KW-0812">Transmembrane</keyword>
<dbReference type="PANTHER" id="PTHR37937">
    <property type="entry name" value="CONJUGATIVE TRANSFER: DNA TRANSPORT"/>
    <property type="match status" value="1"/>
</dbReference>
<evidence type="ECO:0000313" key="9">
    <source>
        <dbReference type="Proteomes" id="UP000239001"/>
    </source>
</evidence>
<dbReference type="PANTHER" id="PTHR37937:SF1">
    <property type="entry name" value="CONJUGATIVE TRANSFER: DNA TRANSPORT"/>
    <property type="match status" value="1"/>
</dbReference>
<reference evidence="8 9" key="1">
    <citation type="submission" date="2018-03" db="EMBL/GenBank/DDBJ databases">
        <title>The ancient ancestry and fast evolution of plastids.</title>
        <authorList>
            <person name="Moore K.R."/>
            <person name="Magnabosco C."/>
            <person name="Momper L."/>
            <person name="Gold D.A."/>
            <person name="Bosak T."/>
            <person name="Fournier G.P."/>
        </authorList>
    </citation>
    <scope>NUCLEOTIDE SEQUENCE [LARGE SCALE GENOMIC DNA]</scope>
    <source>
        <strain evidence="8 9">CCALA 016</strain>
    </source>
</reference>
<protein>
    <submittedName>
        <fullName evidence="8">Transfer complex protein TrsK</fullName>
    </submittedName>
</protein>
<keyword evidence="9" id="KW-1185">Reference proteome</keyword>
<evidence type="ECO:0000313" key="8">
    <source>
        <dbReference type="EMBL" id="PSF33480.1"/>
    </source>
</evidence>
<comment type="caution">
    <text evidence="8">The sequence shown here is derived from an EMBL/GenBank/DDBJ whole genome shotgun (WGS) entry which is preliminary data.</text>
</comment>
<feature type="region of interest" description="Disordered" evidence="6">
    <location>
        <begin position="469"/>
        <end position="491"/>
    </location>
</feature>
<dbReference type="Gene3D" id="3.40.50.300">
    <property type="entry name" value="P-loop containing nucleotide triphosphate hydrolases"/>
    <property type="match status" value="1"/>
</dbReference>
<organism evidence="8 9">
    <name type="scientific">Aphanothece hegewaldii CCALA 016</name>
    <dbReference type="NCBI Taxonomy" id="2107694"/>
    <lineage>
        <taxon>Bacteria</taxon>
        <taxon>Bacillati</taxon>
        <taxon>Cyanobacteriota</taxon>
        <taxon>Cyanophyceae</taxon>
        <taxon>Oscillatoriophycideae</taxon>
        <taxon>Chroococcales</taxon>
        <taxon>Aphanothecaceae</taxon>
        <taxon>Aphanothece</taxon>
    </lineage>
</organism>
<dbReference type="InterPro" id="IPR027417">
    <property type="entry name" value="P-loop_NTPase"/>
</dbReference>
<dbReference type="EMBL" id="PXOH01000030">
    <property type="protein sequence ID" value="PSF33480.1"/>
    <property type="molecule type" value="Genomic_DNA"/>
</dbReference>
<keyword evidence="4" id="KW-1133">Transmembrane helix</keyword>
<evidence type="ECO:0000256" key="3">
    <source>
        <dbReference type="ARBA" id="ARBA00022692"/>
    </source>
</evidence>
<evidence type="ECO:0000259" key="7">
    <source>
        <dbReference type="Pfam" id="PF12696"/>
    </source>
</evidence>
<evidence type="ECO:0000256" key="1">
    <source>
        <dbReference type="ARBA" id="ARBA00004651"/>
    </source>
</evidence>
<keyword evidence="2" id="KW-1003">Cell membrane</keyword>
<proteinExistence type="predicted"/>
<dbReference type="GO" id="GO:0005886">
    <property type="term" value="C:plasma membrane"/>
    <property type="evidence" value="ECO:0007669"/>
    <property type="project" value="UniProtKB-SubCell"/>
</dbReference>
<evidence type="ECO:0000256" key="4">
    <source>
        <dbReference type="ARBA" id="ARBA00022989"/>
    </source>
</evidence>
<evidence type="ECO:0000256" key="2">
    <source>
        <dbReference type="ARBA" id="ARBA00022475"/>
    </source>
</evidence>
<dbReference type="Proteomes" id="UP000239001">
    <property type="component" value="Unassembled WGS sequence"/>
</dbReference>
<dbReference type="OrthoDB" id="102453at2"/>
<reference evidence="8 9" key="2">
    <citation type="submission" date="2018-03" db="EMBL/GenBank/DDBJ databases">
        <authorList>
            <person name="Keele B.F."/>
        </authorList>
    </citation>
    <scope>NUCLEOTIDE SEQUENCE [LARGE SCALE GENOMIC DNA]</scope>
    <source>
        <strain evidence="8 9">CCALA 016</strain>
    </source>
</reference>
<gene>
    <name evidence="8" type="ORF">C7H19_19955</name>
</gene>
<dbReference type="SUPFAM" id="SSF52540">
    <property type="entry name" value="P-loop containing nucleoside triphosphate hydrolases"/>
    <property type="match status" value="1"/>
</dbReference>
<dbReference type="InterPro" id="IPR051539">
    <property type="entry name" value="T4SS-coupling_protein"/>
</dbReference>
<dbReference type="CDD" id="cd01127">
    <property type="entry name" value="TrwB_TraG_TraD_VirD4"/>
    <property type="match status" value="1"/>
</dbReference>
<sequence>MPLIAQNQAVNTNPLIQPLLSPTGLGLLSAFGAVGLLSLLEGQAQKGKLSTSYWAGEQEKARAKAIANTQINQPQRDSVAAYVGTPEEVLIKLKEEWLLKGYRPEIVEGRKAAEKTVYLPDMQRGTAVIGSAGAGKTFTWISSIARSFIDEGLPGILFDCKFPSQTSEVVAYAMKRGYRVYYFCPGLEPCQTVDLLGFLKDAEDSVAAGQLAQVIAKNIDLNANASSDKFFEDAGATLLEAVFLLAKAVGELKGKQFADLMTAAAILSLPNLGKRLEYARSLNKFPVWTMRPAAQIISVSGSPETESSIIGTTERIFQKLLKKDFVGSFCGESELPLALDGKTLVIFGMDRRNRDIVGPLIAAVLHMMINHNVNRLEPREQPLWVSLDELARLYLPELETWFSLNRSDGFCGVIGLQNIAQLEKAYGKELTKIILSNCATKLFMNPQDIETAEMIAKTIGEFDITYSTKSRSRNTGKHGGSSSSRSENRQKRSLYEASQILKMGVGKTIVLNPGYQRGDEAYIPLLIRNKISRHDLAEVKWSKAQWKKILRKEIEQNHKTVSNEQRRQQFEERYQLVESLFPLPPDLIQNYSKSPVSLNEINF</sequence>
<accession>A0A2T1LT56</accession>
<name>A0A2T1LT56_9CHRO</name>
<dbReference type="InterPro" id="IPR032689">
    <property type="entry name" value="TraG-D_C"/>
</dbReference>